<dbReference type="InterPro" id="IPR030700">
    <property type="entry name" value="N-end_Aminoacyl_Trfase"/>
</dbReference>
<dbReference type="PANTHER" id="PTHR21367:SF1">
    <property type="entry name" value="ARGINYL-TRNA--PROTEIN TRANSFERASE 1"/>
    <property type="match status" value="1"/>
</dbReference>
<feature type="domain" description="N-end aminoacyl transferase N-terminal" evidence="5">
    <location>
        <begin position="16"/>
        <end position="86"/>
    </location>
</feature>
<dbReference type="InterPro" id="IPR007472">
    <property type="entry name" value="N-end_Aminoacyl_Trfase_C"/>
</dbReference>
<dbReference type="InterPro" id="IPR007471">
    <property type="entry name" value="N-end_Aminoacyl_Trfase_N"/>
</dbReference>
<dbReference type="PANTHER" id="PTHR21367">
    <property type="entry name" value="ARGININE-TRNA-PROTEIN TRANSFERASE 1"/>
    <property type="match status" value="1"/>
</dbReference>
<protein>
    <recommendedName>
        <fullName evidence="4">Aspartate/glutamate leucyltransferase</fullName>
        <ecNumber evidence="4">2.3.2.29</ecNumber>
    </recommendedName>
</protein>
<name>A0ABW7IUM9_9VIBR</name>
<evidence type="ECO:0000256" key="3">
    <source>
        <dbReference type="ARBA" id="ARBA00023315"/>
    </source>
</evidence>
<dbReference type="RefSeq" id="WP_394607616.1">
    <property type="nucleotide sequence ID" value="NZ_JBIHSJ010000001.1"/>
</dbReference>
<keyword evidence="1 4" id="KW-0963">Cytoplasm</keyword>
<gene>
    <name evidence="4" type="primary">bpt</name>
    <name evidence="7" type="ORF">ACGRQ9_07615</name>
</gene>
<comment type="subcellular location">
    <subcellularLocation>
        <location evidence="4">Cytoplasm</location>
    </subcellularLocation>
</comment>
<keyword evidence="8" id="KW-1185">Reference proteome</keyword>
<comment type="caution">
    <text evidence="7">The sequence shown here is derived from an EMBL/GenBank/DDBJ whole genome shotgun (WGS) entry which is preliminary data.</text>
</comment>
<sequence>MMMEPTQIKIGLTPSSQCSYLDNQEERVAVILDEALHTPAHYEVFLANGFRRSGAMIYRPHCQFCQACQSIRVSIPDITWSKSQKRLLNKAKHISWELKPQLDNDWFNLYERYIEARHQTGSMYPANKEVFESFILSDWIKPQYLHLYDENKLIAIAVTDCLSNSLSAFYTFYEPAHPLSLGTLCVLLQLKQCKTMQKQWLYLGYQIDDCPAMNYKVRFQRHQKLVNQRWQG</sequence>
<comment type="function">
    <text evidence="4">Functions in the N-end rule pathway of protein degradation where it conjugates Leu from its aminoacyl-tRNA to the N-termini of proteins containing an N-terminal aspartate or glutamate.</text>
</comment>
<proteinExistence type="inferred from homology"/>
<dbReference type="EC" id="2.3.2.29" evidence="4"/>
<dbReference type="Proteomes" id="UP001607151">
    <property type="component" value="Unassembled WGS sequence"/>
</dbReference>
<evidence type="ECO:0000313" key="8">
    <source>
        <dbReference type="Proteomes" id="UP001607151"/>
    </source>
</evidence>
<dbReference type="HAMAP" id="MF_00689">
    <property type="entry name" value="Bpt"/>
    <property type="match status" value="1"/>
</dbReference>
<keyword evidence="2 4" id="KW-0808">Transferase</keyword>
<dbReference type="InterPro" id="IPR017138">
    <property type="entry name" value="Asp_Glu_LeuTrfase"/>
</dbReference>
<comment type="similarity">
    <text evidence="4">Belongs to the R-transferase family. Bpt subfamily.</text>
</comment>
<evidence type="ECO:0000256" key="1">
    <source>
        <dbReference type="ARBA" id="ARBA00022490"/>
    </source>
</evidence>
<accession>A0ABW7IUM9</accession>
<evidence type="ECO:0000256" key="2">
    <source>
        <dbReference type="ARBA" id="ARBA00022679"/>
    </source>
</evidence>
<organism evidence="7 8">
    <name type="scientific">Vibrio rumoiensis</name>
    <dbReference type="NCBI Taxonomy" id="76258"/>
    <lineage>
        <taxon>Bacteria</taxon>
        <taxon>Pseudomonadati</taxon>
        <taxon>Pseudomonadota</taxon>
        <taxon>Gammaproteobacteria</taxon>
        <taxon>Vibrionales</taxon>
        <taxon>Vibrionaceae</taxon>
        <taxon>Vibrio</taxon>
    </lineage>
</organism>
<dbReference type="Pfam" id="PF04376">
    <property type="entry name" value="ATE_N"/>
    <property type="match status" value="1"/>
</dbReference>
<evidence type="ECO:0000313" key="7">
    <source>
        <dbReference type="EMBL" id="MFH0265362.1"/>
    </source>
</evidence>
<dbReference type="InterPro" id="IPR016181">
    <property type="entry name" value="Acyl_CoA_acyltransferase"/>
</dbReference>
<dbReference type="NCBIfam" id="NF002346">
    <property type="entry name" value="PRK01305.2-3"/>
    <property type="match status" value="1"/>
</dbReference>
<reference evidence="7 8" key="1">
    <citation type="submission" date="2024-10" db="EMBL/GenBank/DDBJ databases">
        <authorList>
            <person name="Yibar A."/>
            <person name="Saticioglu I.B."/>
            <person name="Duman M."/>
            <person name="Ajmi N."/>
            <person name="Gurler F."/>
            <person name="Ay H."/>
            <person name="Onuk E."/>
            <person name="Guler S."/>
            <person name="Romalde J.L."/>
        </authorList>
    </citation>
    <scope>NUCLEOTIDE SEQUENCE [LARGE SCALE GENOMIC DNA]</scope>
    <source>
        <strain evidence="7 8">14-MA-B</strain>
    </source>
</reference>
<dbReference type="SUPFAM" id="SSF55729">
    <property type="entry name" value="Acyl-CoA N-acyltransferases (Nat)"/>
    <property type="match status" value="1"/>
</dbReference>
<evidence type="ECO:0000256" key="4">
    <source>
        <dbReference type="HAMAP-Rule" id="MF_00689"/>
    </source>
</evidence>
<evidence type="ECO:0000259" key="5">
    <source>
        <dbReference type="Pfam" id="PF04376"/>
    </source>
</evidence>
<dbReference type="Pfam" id="PF04377">
    <property type="entry name" value="ATE_C"/>
    <property type="match status" value="1"/>
</dbReference>
<dbReference type="PIRSF" id="PIRSF037208">
    <property type="entry name" value="ATE_pro_prd"/>
    <property type="match status" value="1"/>
</dbReference>
<comment type="catalytic activity">
    <reaction evidence="4">
        <text>N-terminal L-aspartyl-[protein] + L-leucyl-tRNA(Leu) = N-terminal L-leucyl-L-aspartyl-[protein] + tRNA(Leu) + H(+)</text>
        <dbReference type="Rhea" id="RHEA:50420"/>
        <dbReference type="Rhea" id="RHEA-COMP:9613"/>
        <dbReference type="Rhea" id="RHEA-COMP:9622"/>
        <dbReference type="Rhea" id="RHEA-COMP:12669"/>
        <dbReference type="Rhea" id="RHEA-COMP:12674"/>
        <dbReference type="ChEBI" id="CHEBI:15378"/>
        <dbReference type="ChEBI" id="CHEBI:64720"/>
        <dbReference type="ChEBI" id="CHEBI:78442"/>
        <dbReference type="ChEBI" id="CHEBI:78494"/>
        <dbReference type="ChEBI" id="CHEBI:133042"/>
        <dbReference type="EC" id="2.3.2.29"/>
    </reaction>
</comment>
<dbReference type="NCBIfam" id="NF002345">
    <property type="entry name" value="PRK01305.2-2"/>
    <property type="match status" value="1"/>
</dbReference>
<dbReference type="GO" id="GO:0004057">
    <property type="term" value="F:arginyl-tRNA--protein transferase activity"/>
    <property type="evidence" value="ECO:0007669"/>
    <property type="project" value="UniProtKB-EC"/>
</dbReference>
<dbReference type="EMBL" id="JBIHSN010000002">
    <property type="protein sequence ID" value="MFH0265362.1"/>
    <property type="molecule type" value="Genomic_DNA"/>
</dbReference>
<feature type="domain" description="N-end rule aminoacyl transferase C-terminal" evidence="6">
    <location>
        <begin position="106"/>
        <end position="225"/>
    </location>
</feature>
<comment type="catalytic activity">
    <reaction evidence="4">
        <text>N-terminal L-glutamyl-[protein] + L-leucyl-tRNA(Leu) = N-terminal L-leucyl-L-glutamyl-[protein] + tRNA(Leu) + H(+)</text>
        <dbReference type="Rhea" id="RHEA:50412"/>
        <dbReference type="Rhea" id="RHEA-COMP:9613"/>
        <dbReference type="Rhea" id="RHEA-COMP:9622"/>
        <dbReference type="Rhea" id="RHEA-COMP:12664"/>
        <dbReference type="Rhea" id="RHEA-COMP:12668"/>
        <dbReference type="ChEBI" id="CHEBI:15378"/>
        <dbReference type="ChEBI" id="CHEBI:64721"/>
        <dbReference type="ChEBI" id="CHEBI:78442"/>
        <dbReference type="ChEBI" id="CHEBI:78494"/>
        <dbReference type="ChEBI" id="CHEBI:133041"/>
        <dbReference type="EC" id="2.3.2.29"/>
    </reaction>
</comment>
<evidence type="ECO:0000259" key="6">
    <source>
        <dbReference type="Pfam" id="PF04377"/>
    </source>
</evidence>
<dbReference type="NCBIfam" id="NF002342">
    <property type="entry name" value="PRK01305.1-3"/>
    <property type="match status" value="1"/>
</dbReference>
<keyword evidence="3 4" id="KW-0012">Acyltransferase</keyword>